<evidence type="ECO:0000256" key="3">
    <source>
        <dbReference type="ARBA" id="ARBA00022679"/>
    </source>
</evidence>
<dbReference type="Proteomes" id="UP000318741">
    <property type="component" value="Chromosome"/>
</dbReference>
<dbReference type="SUPFAM" id="SSF55729">
    <property type="entry name" value="Acyl-CoA N-acyltransferases (Nat)"/>
    <property type="match status" value="1"/>
</dbReference>
<dbReference type="EMBL" id="CP036265">
    <property type="protein sequence ID" value="QDT14232.1"/>
    <property type="molecule type" value="Genomic_DNA"/>
</dbReference>
<dbReference type="InterPro" id="IPR016181">
    <property type="entry name" value="Acyl_CoA_acyltransferase"/>
</dbReference>
<keyword evidence="4" id="KW-0012">Acyltransferase</keyword>
<dbReference type="Pfam" id="PF00583">
    <property type="entry name" value="Acetyltransf_1"/>
    <property type="match status" value="1"/>
</dbReference>
<dbReference type="KEGG" id="acaf:CA12_03010"/>
<name>A0A517P4B2_9PLAN</name>
<dbReference type="Gene3D" id="3.40.630.30">
    <property type="match status" value="1"/>
</dbReference>
<comment type="catalytic activity">
    <reaction evidence="5">
        <text>glycyl-tRNA(Gly) + acetyl-CoA = N-acetylglycyl-tRNA(Gly) + CoA + H(+)</text>
        <dbReference type="Rhea" id="RHEA:81867"/>
        <dbReference type="Rhea" id="RHEA-COMP:9683"/>
        <dbReference type="Rhea" id="RHEA-COMP:19766"/>
        <dbReference type="ChEBI" id="CHEBI:15378"/>
        <dbReference type="ChEBI" id="CHEBI:57287"/>
        <dbReference type="ChEBI" id="CHEBI:57288"/>
        <dbReference type="ChEBI" id="CHEBI:78522"/>
        <dbReference type="ChEBI" id="CHEBI:232036"/>
    </reaction>
</comment>
<feature type="domain" description="N-acetyltransferase" evidence="6">
    <location>
        <begin position="28"/>
        <end position="170"/>
    </location>
</feature>
<keyword evidence="3" id="KW-0808">Transferase</keyword>
<dbReference type="AlphaFoldDB" id="A0A517P4B2"/>
<dbReference type="GO" id="GO:0016747">
    <property type="term" value="F:acyltransferase activity, transferring groups other than amino-acyl groups"/>
    <property type="evidence" value="ECO:0007669"/>
    <property type="project" value="InterPro"/>
</dbReference>
<dbReference type="InterPro" id="IPR000182">
    <property type="entry name" value="GNAT_dom"/>
</dbReference>
<evidence type="ECO:0000313" key="8">
    <source>
        <dbReference type="Proteomes" id="UP000318741"/>
    </source>
</evidence>
<protein>
    <recommendedName>
        <fullName evidence="6">N-acetyltransferase domain-containing protein</fullName>
    </recommendedName>
</protein>
<organism evidence="7 8">
    <name type="scientific">Alienimonas californiensis</name>
    <dbReference type="NCBI Taxonomy" id="2527989"/>
    <lineage>
        <taxon>Bacteria</taxon>
        <taxon>Pseudomonadati</taxon>
        <taxon>Planctomycetota</taxon>
        <taxon>Planctomycetia</taxon>
        <taxon>Planctomycetales</taxon>
        <taxon>Planctomycetaceae</taxon>
        <taxon>Alienimonas</taxon>
    </lineage>
</organism>
<reference evidence="7 8" key="1">
    <citation type="submission" date="2019-02" db="EMBL/GenBank/DDBJ databases">
        <title>Deep-cultivation of Planctomycetes and their phenomic and genomic characterization uncovers novel biology.</title>
        <authorList>
            <person name="Wiegand S."/>
            <person name="Jogler M."/>
            <person name="Boedeker C."/>
            <person name="Pinto D."/>
            <person name="Vollmers J."/>
            <person name="Rivas-Marin E."/>
            <person name="Kohn T."/>
            <person name="Peeters S.H."/>
            <person name="Heuer A."/>
            <person name="Rast P."/>
            <person name="Oberbeckmann S."/>
            <person name="Bunk B."/>
            <person name="Jeske O."/>
            <person name="Meyerdierks A."/>
            <person name="Storesund J.E."/>
            <person name="Kallscheuer N."/>
            <person name="Luecker S."/>
            <person name="Lage O.M."/>
            <person name="Pohl T."/>
            <person name="Merkel B.J."/>
            <person name="Hornburger P."/>
            <person name="Mueller R.-W."/>
            <person name="Bruemmer F."/>
            <person name="Labrenz M."/>
            <person name="Spormann A.M."/>
            <person name="Op den Camp H."/>
            <person name="Overmann J."/>
            <person name="Amann R."/>
            <person name="Jetten M.S.M."/>
            <person name="Mascher T."/>
            <person name="Medema M.H."/>
            <person name="Devos D.P."/>
            <person name="Kaster A.-K."/>
            <person name="Ovreas L."/>
            <person name="Rohde M."/>
            <person name="Galperin M.Y."/>
            <person name="Jogler C."/>
        </authorList>
    </citation>
    <scope>NUCLEOTIDE SEQUENCE [LARGE SCALE GENOMIC DNA]</scope>
    <source>
        <strain evidence="7 8">CA12</strain>
    </source>
</reference>
<dbReference type="RefSeq" id="WP_165700491.1">
    <property type="nucleotide sequence ID" value="NZ_CP036265.1"/>
</dbReference>
<evidence type="ECO:0000256" key="1">
    <source>
        <dbReference type="ARBA" id="ARBA00022491"/>
    </source>
</evidence>
<dbReference type="PROSITE" id="PS51186">
    <property type="entry name" value="GNAT"/>
    <property type="match status" value="1"/>
</dbReference>
<accession>A0A517P4B2</accession>
<dbReference type="PANTHER" id="PTHR36449">
    <property type="entry name" value="ACETYLTRANSFERASE-RELATED"/>
    <property type="match status" value="1"/>
</dbReference>
<keyword evidence="2" id="KW-1277">Toxin-antitoxin system</keyword>
<keyword evidence="1" id="KW-0678">Repressor</keyword>
<evidence type="ECO:0000256" key="2">
    <source>
        <dbReference type="ARBA" id="ARBA00022649"/>
    </source>
</evidence>
<gene>
    <name evidence="7" type="ORF">CA12_03010</name>
</gene>
<keyword evidence="8" id="KW-1185">Reference proteome</keyword>
<evidence type="ECO:0000313" key="7">
    <source>
        <dbReference type="EMBL" id="QDT14232.1"/>
    </source>
</evidence>
<sequence>MSDDTNEPFPWKIRPFKKADHDRSAFDCGVPSLNDWLKNKMSQWEKKGFSRTLVLVKDGERAVRGYYALSPHTVLHEALTEDQGKGLPMVDVPVVLIGRLAVDQTLQGQAFGRDLLLHALRRIYRLSLAMGVRAVEVDAIDDSAVRFYRAYGFEPLADQPRKLYLPIPVVRTLFESGAKPRSPRRSAVP</sequence>
<evidence type="ECO:0000256" key="5">
    <source>
        <dbReference type="ARBA" id="ARBA00049880"/>
    </source>
</evidence>
<evidence type="ECO:0000256" key="4">
    <source>
        <dbReference type="ARBA" id="ARBA00023315"/>
    </source>
</evidence>
<dbReference type="PANTHER" id="PTHR36449:SF1">
    <property type="entry name" value="ACETYLTRANSFERASE"/>
    <property type="match status" value="1"/>
</dbReference>
<proteinExistence type="predicted"/>
<evidence type="ECO:0000259" key="6">
    <source>
        <dbReference type="PROSITE" id="PS51186"/>
    </source>
</evidence>